<dbReference type="InterPro" id="IPR036250">
    <property type="entry name" value="AcylCo_DH-like_C"/>
</dbReference>
<feature type="domain" description="Adaptive response protein AidB N-terminal" evidence="8">
    <location>
        <begin position="8"/>
        <end position="162"/>
    </location>
</feature>
<dbReference type="Gene3D" id="2.40.110.20">
    <property type="match status" value="1"/>
</dbReference>
<comment type="caution">
    <text evidence="9">The sequence shown here is derived from an EMBL/GenBank/DDBJ whole genome shotgun (WGS) entry which is preliminary data.</text>
</comment>
<dbReference type="KEGG" id="cput:CONPUDRAFT_104208"/>
<gene>
    <name evidence="9" type="ORF">CONPUDRAFT_104208</name>
</gene>
<sequence>MKAEEGFQIEAYVEGNAYSTDSVLPDLLKRLLPPGVLEEVEPDLTRVGHDVINSIRAVAQRAYPPRLVQYDHWGKRVDRLETSEAWQELKCTLFKEGLPGIFYERKYGEYSRVYGFAKLFLMDADTQVVDCPMSMTDGCARVLELLGTPEMKQDVFPRLISRDPKIAFTSGQWMTERPGGSDVSRTETHASPAATSNDANWPAYKLNGFKWFSSATDSNVSVALARTGTAASGSRGLSLFLIPLRLPLLHNVSPPPSPTSNGILVHRLKNKIGTHIVPTAELSLNNTTGYLLGNLNEGVKAILPVLYITRLHSAISGVSYLRKCLAIATAYSRVRAIKGGKEMLSENAVHVAHLAEIAVLYRALTHLVFGTIVLMGRGEAGMATEEDKYLLRVLSAVTKAFVSQKACTAMEEAMTTLGGLGYMEEVGIGRLIRDGLVEKIWEGTTSVMAVDVMRSAKDSKVFGAFNSWSSRIIGTCTGEMQSRFKDAIALLRTGLQEVEGAYSDTNASPVLPRPALLLLGHCASALFLLEHAVWAWNTKSAPAHEVDVEAFTRWVTEGGLEAALNDVRKARQASSERARSNRNIVYGPKL</sequence>
<dbReference type="Gene3D" id="1.20.140.10">
    <property type="entry name" value="Butyryl-CoA Dehydrogenase, subunit A, domain 3"/>
    <property type="match status" value="1"/>
</dbReference>
<dbReference type="EMBL" id="JH711578">
    <property type="protein sequence ID" value="EIW81059.1"/>
    <property type="molecule type" value="Genomic_DNA"/>
</dbReference>
<dbReference type="Pfam" id="PF00441">
    <property type="entry name" value="Acyl-CoA_dh_1"/>
    <property type="match status" value="1"/>
</dbReference>
<dbReference type="Gene3D" id="6.10.250.600">
    <property type="match status" value="1"/>
</dbReference>
<dbReference type="Pfam" id="PF18158">
    <property type="entry name" value="AidB_N"/>
    <property type="match status" value="1"/>
</dbReference>
<evidence type="ECO:0000259" key="6">
    <source>
        <dbReference type="Pfam" id="PF00441"/>
    </source>
</evidence>
<keyword evidence="2 4" id="KW-0285">Flavoprotein</keyword>
<evidence type="ECO:0000256" key="2">
    <source>
        <dbReference type="ARBA" id="ARBA00022630"/>
    </source>
</evidence>
<comment type="similarity">
    <text evidence="1 4">Belongs to the acyl-CoA dehydrogenase family.</text>
</comment>
<reference evidence="10" key="1">
    <citation type="journal article" date="2012" name="Science">
        <title>The Paleozoic origin of enzymatic lignin decomposition reconstructed from 31 fungal genomes.</title>
        <authorList>
            <person name="Floudas D."/>
            <person name="Binder M."/>
            <person name="Riley R."/>
            <person name="Barry K."/>
            <person name="Blanchette R.A."/>
            <person name="Henrissat B."/>
            <person name="Martinez A.T."/>
            <person name="Otillar R."/>
            <person name="Spatafora J.W."/>
            <person name="Yadav J.S."/>
            <person name="Aerts A."/>
            <person name="Benoit I."/>
            <person name="Boyd A."/>
            <person name="Carlson A."/>
            <person name="Copeland A."/>
            <person name="Coutinho P.M."/>
            <person name="de Vries R.P."/>
            <person name="Ferreira P."/>
            <person name="Findley K."/>
            <person name="Foster B."/>
            <person name="Gaskell J."/>
            <person name="Glotzer D."/>
            <person name="Gorecki P."/>
            <person name="Heitman J."/>
            <person name="Hesse C."/>
            <person name="Hori C."/>
            <person name="Igarashi K."/>
            <person name="Jurgens J.A."/>
            <person name="Kallen N."/>
            <person name="Kersten P."/>
            <person name="Kohler A."/>
            <person name="Kuees U."/>
            <person name="Kumar T.K.A."/>
            <person name="Kuo A."/>
            <person name="LaButti K."/>
            <person name="Larrondo L.F."/>
            <person name="Lindquist E."/>
            <person name="Ling A."/>
            <person name="Lombard V."/>
            <person name="Lucas S."/>
            <person name="Lundell T."/>
            <person name="Martin R."/>
            <person name="McLaughlin D.J."/>
            <person name="Morgenstern I."/>
            <person name="Morin E."/>
            <person name="Murat C."/>
            <person name="Nagy L.G."/>
            <person name="Nolan M."/>
            <person name="Ohm R.A."/>
            <person name="Patyshakuliyeva A."/>
            <person name="Rokas A."/>
            <person name="Ruiz-Duenas F.J."/>
            <person name="Sabat G."/>
            <person name="Salamov A."/>
            <person name="Samejima M."/>
            <person name="Schmutz J."/>
            <person name="Slot J.C."/>
            <person name="St John F."/>
            <person name="Stenlid J."/>
            <person name="Sun H."/>
            <person name="Sun S."/>
            <person name="Syed K."/>
            <person name="Tsang A."/>
            <person name="Wiebenga A."/>
            <person name="Young D."/>
            <person name="Pisabarro A."/>
            <person name="Eastwood D.C."/>
            <person name="Martin F."/>
            <person name="Cullen D."/>
            <person name="Grigoriev I.V."/>
            <person name="Hibbett D.S."/>
        </authorList>
    </citation>
    <scope>NUCLEOTIDE SEQUENCE [LARGE SCALE GENOMIC DNA]</scope>
    <source>
        <strain evidence="10">RWD-64-598 SS2</strain>
    </source>
</reference>
<evidence type="ECO:0000259" key="8">
    <source>
        <dbReference type="Pfam" id="PF18158"/>
    </source>
</evidence>
<organism evidence="9 10">
    <name type="scientific">Coniophora puteana (strain RWD-64-598)</name>
    <name type="common">Brown rot fungus</name>
    <dbReference type="NCBI Taxonomy" id="741705"/>
    <lineage>
        <taxon>Eukaryota</taxon>
        <taxon>Fungi</taxon>
        <taxon>Dikarya</taxon>
        <taxon>Basidiomycota</taxon>
        <taxon>Agaricomycotina</taxon>
        <taxon>Agaricomycetes</taxon>
        <taxon>Agaricomycetidae</taxon>
        <taxon>Boletales</taxon>
        <taxon>Coniophorineae</taxon>
        <taxon>Coniophoraceae</taxon>
        <taxon>Coniophora</taxon>
    </lineage>
</organism>
<comment type="cofactor">
    <cofactor evidence="4">
        <name>FAD</name>
        <dbReference type="ChEBI" id="CHEBI:57692"/>
    </cofactor>
</comment>
<feature type="region of interest" description="Disordered" evidence="5">
    <location>
        <begin position="174"/>
        <end position="194"/>
    </location>
</feature>
<keyword evidence="10" id="KW-1185">Reference proteome</keyword>
<dbReference type="Pfam" id="PF02770">
    <property type="entry name" value="Acyl-CoA_dh_M"/>
    <property type="match status" value="1"/>
</dbReference>
<protein>
    <submittedName>
        <fullName evidence="9">Acyl-CoA dehydrogenase NM domain-like protein</fullName>
    </submittedName>
</protein>
<evidence type="ECO:0000256" key="5">
    <source>
        <dbReference type="SAM" id="MobiDB-lite"/>
    </source>
</evidence>
<dbReference type="OrthoDB" id="10251155at2759"/>
<dbReference type="InterPro" id="IPR052904">
    <property type="entry name" value="Acyl-CoA_dehydrogenase-like"/>
</dbReference>
<dbReference type="InterPro" id="IPR006091">
    <property type="entry name" value="Acyl-CoA_Oxase/DH_mid-dom"/>
</dbReference>
<evidence type="ECO:0000313" key="10">
    <source>
        <dbReference type="Proteomes" id="UP000053558"/>
    </source>
</evidence>
<name>A0A5M3MPE9_CONPW</name>
<evidence type="ECO:0000259" key="7">
    <source>
        <dbReference type="Pfam" id="PF02770"/>
    </source>
</evidence>
<dbReference type="RefSeq" id="XP_007768493.1">
    <property type="nucleotide sequence ID" value="XM_007770303.1"/>
</dbReference>
<evidence type="ECO:0000256" key="3">
    <source>
        <dbReference type="ARBA" id="ARBA00022827"/>
    </source>
</evidence>
<keyword evidence="4" id="KW-0560">Oxidoreductase</keyword>
<dbReference type="InterPro" id="IPR009075">
    <property type="entry name" value="AcylCo_DH/oxidase_C"/>
</dbReference>
<dbReference type="SUPFAM" id="SSF56645">
    <property type="entry name" value="Acyl-CoA dehydrogenase NM domain-like"/>
    <property type="match status" value="1"/>
</dbReference>
<evidence type="ECO:0000313" key="9">
    <source>
        <dbReference type="EMBL" id="EIW81059.1"/>
    </source>
</evidence>
<dbReference type="Proteomes" id="UP000053558">
    <property type="component" value="Unassembled WGS sequence"/>
</dbReference>
<dbReference type="GeneID" id="19198469"/>
<keyword evidence="3 4" id="KW-0274">FAD</keyword>
<evidence type="ECO:0000256" key="1">
    <source>
        <dbReference type="ARBA" id="ARBA00009347"/>
    </source>
</evidence>
<dbReference type="InterPro" id="IPR041504">
    <property type="entry name" value="AidB_N"/>
</dbReference>
<feature type="domain" description="Acyl-CoA oxidase/dehydrogenase middle" evidence="7">
    <location>
        <begin position="172"/>
        <end position="286"/>
    </location>
</feature>
<dbReference type="GO" id="GO:0003995">
    <property type="term" value="F:acyl-CoA dehydrogenase activity"/>
    <property type="evidence" value="ECO:0007669"/>
    <property type="project" value="TreeGrafter"/>
</dbReference>
<dbReference type="SUPFAM" id="SSF47203">
    <property type="entry name" value="Acyl-CoA dehydrogenase C-terminal domain-like"/>
    <property type="match status" value="1"/>
</dbReference>
<dbReference type="PANTHER" id="PTHR42707:SF2">
    <property type="entry name" value="ACD11 DEHYDROGENASE"/>
    <property type="match status" value="1"/>
</dbReference>
<dbReference type="OMA" id="IEMVAMT"/>
<accession>A0A5M3MPE9</accession>
<dbReference type="InterPro" id="IPR009100">
    <property type="entry name" value="AcylCoA_DH/oxidase_NM_dom_sf"/>
</dbReference>
<evidence type="ECO:0000256" key="4">
    <source>
        <dbReference type="RuleBase" id="RU362125"/>
    </source>
</evidence>
<dbReference type="PANTHER" id="PTHR42707">
    <property type="entry name" value="ACYL-COA DEHYDROGENASE"/>
    <property type="match status" value="1"/>
</dbReference>
<proteinExistence type="inferred from homology"/>
<feature type="domain" description="Acyl-CoA dehydrogenase/oxidase C-terminal" evidence="6">
    <location>
        <begin position="296"/>
        <end position="455"/>
    </location>
</feature>
<dbReference type="AlphaFoldDB" id="A0A5M3MPE9"/>